<keyword evidence="2" id="KW-0229">DNA integration</keyword>
<comment type="caution">
    <text evidence="8">The sequence shown here is derived from an EMBL/GenBank/DDBJ whole genome shotgun (WGS) entry which is preliminary data.</text>
</comment>
<gene>
    <name evidence="8" type="ORF">RM540_12980</name>
</gene>
<reference evidence="8 9" key="1">
    <citation type="submission" date="2023-09" db="EMBL/GenBank/DDBJ databases">
        <authorList>
            <person name="Rey-Velasco X."/>
        </authorList>
    </citation>
    <scope>NUCLEOTIDE SEQUENCE [LARGE SCALE GENOMIC DNA]</scope>
    <source>
        <strain evidence="8 9">F394</strain>
    </source>
</reference>
<dbReference type="Gene3D" id="1.10.443.10">
    <property type="entry name" value="Intergrase catalytic core"/>
    <property type="match status" value="1"/>
</dbReference>
<dbReference type="InterPro" id="IPR013762">
    <property type="entry name" value="Integrase-like_cat_sf"/>
</dbReference>
<evidence type="ECO:0000256" key="2">
    <source>
        <dbReference type="ARBA" id="ARBA00022908"/>
    </source>
</evidence>
<dbReference type="Gene3D" id="1.10.150.130">
    <property type="match status" value="1"/>
</dbReference>
<dbReference type="InterPro" id="IPR044068">
    <property type="entry name" value="CB"/>
</dbReference>
<dbReference type="PROSITE" id="PS51900">
    <property type="entry name" value="CB"/>
    <property type="match status" value="1"/>
</dbReference>
<organism evidence="8 9">
    <name type="scientific">Rubrivirga litoralis</name>
    <dbReference type="NCBI Taxonomy" id="3075598"/>
    <lineage>
        <taxon>Bacteria</taxon>
        <taxon>Pseudomonadati</taxon>
        <taxon>Rhodothermota</taxon>
        <taxon>Rhodothermia</taxon>
        <taxon>Rhodothermales</taxon>
        <taxon>Rubricoccaceae</taxon>
        <taxon>Rubrivirga</taxon>
    </lineage>
</organism>
<dbReference type="PANTHER" id="PTHR30349">
    <property type="entry name" value="PHAGE INTEGRASE-RELATED"/>
    <property type="match status" value="1"/>
</dbReference>
<dbReference type="SUPFAM" id="SSF56349">
    <property type="entry name" value="DNA breaking-rejoining enzymes"/>
    <property type="match status" value="1"/>
</dbReference>
<keyword evidence="4" id="KW-0233">DNA recombination</keyword>
<dbReference type="EMBL" id="JAVRHT010000034">
    <property type="protein sequence ID" value="MDT0632668.1"/>
    <property type="molecule type" value="Genomic_DNA"/>
</dbReference>
<evidence type="ECO:0000313" key="8">
    <source>
        <dbReference type="EMBL" id="MDT0632668.1"/>
    </source>
</evidence>
<dbReference type="InterPro" id="IPR011010">
    <property type="entry name" value="DNA_brk_join_enz"/>
</dbReference>
<name>A0ABU3BTQ0_9BACT</name>
<dbReference type="InterPro" id="IPR004107">
    <property type="entry name" value="Integrase_SAM-like_N"/>
</dbReference>
<dbReference type="InterPro" id="IPR050090">
    <property type="entry name" value="Tyrosine_recombinase_XerCD"/>
</dbReference>
<accession>A0ABU3BTQ0</accession>
<evidence type="ECO:0000256" key="3">
    <source>
        <dbReference type="ARBA" id="ARBA00023125"/>
    </source>
</evidence>
<protein>
    <submittedName>
        <fullName evidence="8">Tyrosine-type recombinase/integrase</fullName>
    </submittedName>
</protein>
<feature type="domain" description="Core-binding (CB)" evidence="7">
    <location>
        <begin position="18"/>
        <end position="101"/>
    </location>
</feature>
<dbReference type="PROSITE" id="PS51898">
    <property type="entry name" value="TYR_RECOMBINASE"/>
    <property type="match status" value="1"/>
</dbReference>
<dbReference type="Pfam" id="PF02899">
    <property type="entry name" value="Phage_int_SAM_1"/>
    <property type="match status" value="1"/>
</dbReference>
<dbReference type="InterPro" id="IPR010998">
    <property type="entry name" value="Integrase_recombinase_N"/>
</dbReference>
<evidence type="ECO:0000256" key="1">
    <source>
        <dbReference type="ARBA" id="ARBA00008857"/>
    </source>
</evidence>
<evidence type="ECO:0000313" key="9">
    <source>
        <dbReference type="Proteomes" id="UP001267426"/>
    </source>
</evidence>
<feature type="domain" description="Tyr recombinase" evidence="6">
    <location>
        <begin position="127"/>
        <end position="312"/>
    </location>
</feature>
<proteinExistence type="inferred from homology"/>
<dbReference type="Pfam" id="PF00589">
    <property type="entry name" value="Phage_integrase"/>
    <property type="match status" value="1"/>
</dbReference>
<comment type="similarity">
    <text evidence="1">Belongs to the 'phage' integrase family.</text>
</comment>
<keyword evidence="9" id="KW-1185">Reference proteome</keyword>
<dbReference type="InterPro" id="IPR002104">
    <property type="entry name" value="Integrase_catalytic"/>
</dbReference>
<evidence type="ECO:0000256" key="4">
    <source>
        <dbReference type="ARBA" id="ARBA00023172"/>
    </source>
</evidence>
<evidence type="ECO:0000259" key="7">
    <source>
        <dbReference type="PROSITE" id="PS51900"/>
    </source>
</evidence>
<keyword evidence="3 5" id="KW-0238">DNA-binding</keyword>
<evidence type="ECO:0000256" key="5">
    <source>
        <dbReference type="PROSITE-ProRule" id="PRU01248"/>
    </source>
</evidence>
<evidence type="ECO:0000259" key="6">
    <source>
        <dbReference type="PROSITE" id="PS51898"/>
    </source>
</evidence>
<dbReference type="Proteomes" id="UP001267426">
    <property type="component" value="Unassembled WGS sequence"/>
</dbReference>
<dbReference type="RefSeq" id="WP_311664774.1">
    <property type="nucleotide sequence ID" value="NZ_JAVRHT010000034.1"/>
</dbReference>
<sequence length="318" mass="35488">MNLPAHPSGDHPARPLGAAFSEQSDLVPLYLLRFDRDNTRRAYGLDLEHFFGTGTVTLQMARTVSFTHVNEFVARLEADGLSPATIRRRLAAVRGFFSWLVALGLLSLNPADRQLVRRVTPDRPQDRVLTVLTKDESVRLLSGIDLDTETGPRNHALVSTLLHCVLRRSEAAAMDFEHIVRARPYWVLRLPRAKGGANQTVKIPEHVVESIESLKDTYGYRSGAIWRSLSRNRSRGQRLSTTSVYMIVNRAAKDAGISGTVGAHTLRHTGCTMAIENGASIQQVQIHARHKNVETTMRYVHQRDRLANSAADFIDLTP</sequence>
<dbReference type="PANTHER" id="PTHR30349:SF64">
    <property type="entry name" value="PROPHAGE INTEGRASE INTD-RELATED"/>
    <property type="match status" value="1"/>
</dbReference>